<dbReference type="InterPro" id="IPR036388">
    <property type="entry name" value="WH-like_DNA-bd_sf"/>
</dbReference>
<reference evidence="2 3" key="1">
    <citation type="submission" date="2023-04" db="EMBL/GenBank/DDBJ databases">
        <title>Funneling lignin-derived compounds into biodiesel using alkali-halophilic Citricoccus sp. P2.</title>
        <authorList>
            <person name="Luo C.-B."/>
        </authorList>
    </citation>
    <scope>NUCLEOTIDE SEQUENCE [LARGE SCALE GENOMIC DNA]</scope>
    <source>
        <strain evidence="2 3">P2</strain>
    </source>
</reference>
<proteinExistence type="predicted"/>
<dbReference type="EMBL" id="CP121252">
    <property type="protein sequence ID" value="WFP16485.1"/>
    <property type="molecule type" value="Genomic_DNA"/>
</dbReference>
<sequence length="73" mass="8071">MGHDRPEFIERFADYWAIEGASRIEGRIAAYLLLDDSAGVSAAAISEELGVSRGSVSTITRRQPRPHPPREYA</sequence>
<evidence type="ECO:0008006" key="4">
    <source>
        <dbReference type="Google" id="ProtNLM"/>
    </source>
</evidence>
<dbReference type="Proteomes" id="UP001219037">
    <property type="component" value="Chromosome"/>
</dbReference>
<evidence type="ECO:0000313" key="2">
    <source>
        <dbReference type="EMBL" id="WFP16485.1"/>
    </source>
</evidence>
<gene>
    <name evidence="2" type="ORF">P8192_14075</name>
</gene>
<dbReference type="RefSeq" id="WP_278157624.1">
    <property type="nucleotide sequence ID" value="NZ_CP121252.1"/>
</dbReference>
<protein>
    <recommendedName>
        <fullName evidence="4">MarR family protein</fullName>
    </recommendedName>
</protein>
<evidence type="ECO:0000313" key="3">
    <source>
        <dbReference type="Proteomes" id="UP001219037"/>
    </source>
</evidence>
<accession>A0ABY8H5V4</accession>
<organism evidence="2 3">
    <name type="scientific">Citricoccus muralis</name>
    <dbReference type="NCBI Taxonomy" id="169134"/>
    <lineage>
        <taxon>Bacteria</taxon>
        <taxon>Bacillati</taxon>
        <taxon>Actinomycetota</taxon>
        <taxon>Actinomycetes</taxon>
        <taxon>Micrococcales</taxon>
        <taxon>Micrococcaceae</taxon>
        <taxon>Citricoccus</taxon>
    </lineage>
</organism>
<name>A0ABY8H5V4_9MICC</name>
<dbReference type="Gene3D" id="1.10.10.10">
    <property type="entry name" value="Winged helix-like DNA-binding domain superfamily/Winged helix DNA-binding domain"/>
    <property type="match status" value="1"/>
</dbReference>
<evidence type="ECO:0000256" key="1">
    <source>
        <dbReference type="SAM" id="MobiDB-lite"/>
    </source>
</evidence>
<keyword evidence="3" id="KW-1185">Reference proteome</keyword>
<feature type="region of interest" description="Disordered" evidence="1">
    <location>
        <begin position="54"/>
        <end position="73"/>
    </location>
</feature>